<evidence type="ECO:0000313" key="7">
    <source>
        <dbReference type="Proteomes" id="UP001172684"/>
    </source>
</evidence>
<evidence type="ECO:0000256" key="2">
    <source>
        <dbReference type="ARBA" id="ARBA00022771"/>
    </source>
</evidence>
<dbReference type="Pfam" id="PF06220">
    <property type="entry name" value="zf-U1"/>
    <property type="match status" value="1"/>
</dbReference>
<evidence type="ECO:0000256" key="1">
    <source>
        <dbReference type="ARBA" id="ARBA00022723"/>
    </source>
</evidence>
<evidence type="ECO:0000256" key="3">
    <source>
        <dbReference type="ARBA" id="ARBA00022833"/>
    </source>
</evidence>
<proteinExistence type="predicted"/>
<sequence length="273" mass="30796">MSEYWKSTPKYWCKFCKTYVRDTKFEKQQHEATPKHQNNIQRSLRDLHRNHEREEREKQRAKDEVERLNGVVAGAASSDPPWKRKGAVPAAAPPKQATPEERKRQAAQLAEMGVAIPEEFRREMAMVGDWQVTAERPVFPGVKKEEEDEDVKPEALNIGVRKRKFEGQEEVEEAGETVVRKGWGSTFKEYPGSKDAGDDLEALLKGVGTVKKQAEEAEPGPRIKKEESEEGATSLLIDSEPATAAESDIKAEKEAPATGIVFKKRKAKVICQR</sequence>
<evidence type="ECO:0000313" key="6">
    <source>
        <dbReference type="EMBL" id="KAJ9668610.1"/>
    </source>
</evidence>
<keyword evidence="2" id="KW-0863">Zinc-finger</keyword>
<keyword evidence="3" id="KW-0862">Zinc</keyword>
<gene>
    <name evidence="6" type="ORF">H2201_001252</name>
</gene>
<comment type="caution">
    <text evidence="6">The sequence shown here is derived from an EMBL/GenBank/DDBJ whole genome shotgun (WGS) entry which is preliminary data.</text>
</comment>
<organism evidence="6 7">
    <name type="scientific">Coniosporium apollinis</name>
    <dbReference type="NCBI Taxonomy" id="61459"/>
    <lineage>
        <taxon>Eukaryota</taxon>
        <taxon>Fungi</taxon>
        <taxon>Dikarya</taxon>
        <taxon>Ascomycota</taxon>
        <taxon>Pezizomycotina</taxon>
        <taxon>Dothideomycetes</taxon>
        <taxon>Dothideomycetes incertae sedis</taxon>
        <taxon>Coniosporium</taxon>
    </lineage>
</organism>
<dbReference type="Proteomes" id="UP001172684">
    <property type="component" value="Unassembled WGS sequence"/>
</dbReference>
<dbReference type="InterPro" id="IPR003604">
    <property type="entry name" value="Matrin/U1-like-C_Znf_C2H2"/>
</dbReference>
<keyword evidence="7" id="KW-1185">Reference proteome</keyword>
<dbReference type="PANTHER" id="PTHR13173">
    <property type="entry name" value="WW DOMAIN BINDING PROTEIN 4"/>
    <property type="match status" value="1"/>
</dbReference>
<dbReference type="Gene3D" id="3.30.160.60">
    <property type="entry name" value="Classic Zinc Finger"/>
    <property type="match status" value="1"/>
</dbReference>
<dbReference type="PANTHER" id="PTHR13173:SF10">
    <property type="entry name" value="WW DOMAIN-BINDING PROTEIN 4"/>
    <property type="match status" value="1"/>
</dbReference>
<dbReference type="InterPro" id="IPR013085">
    <property type="entry name" value="U1-CZ_Znf_C2H2"/>
</dbReference>
<evidence type="ECO:0000256" key="4">
    <source>
        <dbReference type="SAM" id="MobiDB-lite"/>
    </source>
</evidence>
<reference evidence="6" key="1">
    <citation type="submission" date="2022-10" db="EMBL/GenBank/DDBJ databases">
        <title>Culturing micro-colonial fungi from biological soil crusts in the Mojave desert and describing Neophaeococcomyces mojavensis, and introducing the new genera and species Taxawa tesnikishii.</title>
        <authorList>
            <person name="Kurbessoian T."/>
            <person name="Stajich J.E."/>
        </authorList>
    </citation>
    <scope>NUCLEOTIDE SEQUENCE</scope>
    <source>
        <strain evidence="6">TK_1</strain>
    </source>
</reference>
<dbReference type="EMBL" id="JAPDRL010000006">
    <property type="protein sequence ID" value="KAJ9668610.1"/>
    <property type="molecule type" value="Genomic_DNA"/>
</dbReference>
<dbReference type="InterPro" id="IPR040023">
    <property type="entry name" value="WBP4"/>
</dbReference>
<protein>
    <recommendedName>
        <fullName evidence="5">U1-type domain-containing protein</fullName>
    </recommendedName>
</protein>
<feature type="compositionally biased region" description="Basic and acidic residues" evidence="4">
    <location>
        <begin position="212"/>
        <end position="227"/>
    </location>
</feature>
<evidence type="ECO:0000259" key="5">
    <source>
        <dbReference type="SMART" id="SM00451"/>
    </source>
</evidence>
<feature type="compositionally biased region" description="Basic and acidic residues" evidence="4">
    <location>
        <begin position="43"/>
        <end position="67"/>
    </location>
</feature>
<dbReference type="InterPro" id="IPR036236">
    <property type="entry name" value="Znf_C2H2_sf"/>
</dbReference>
<feature type="region of interest" description="Disordered" evidence="4">
    <location>
        <begin position="211"/>
        <end position="256"/>
    </location>
</feature>
<dbReference type="SMART" id="SM00451">
    <property type="entry name" value="ZnF_U1"/>
    <property type="match status" value="1"/>
</dbReference>
<dbReference type="SUPFAM" id="SSF57667">
    <property type="entry name" value="beta-beta-alpha zinc fingers"/>
    <property type="match status" value="1"/>
</dbReference>
<accession>A0ABQ9P1W7</accession>
<feature type="domain" description="U1-type" evidence="5">
    <location>
        <begin position="8"/>
        <end position="43"/>
    </location>
</feature>
<feature type="region of interest" description="Disordered" evidence="4">
    <location>
        <begin position="26"/>
        <end position="107"/>
    </location>
</feature>
<name>A0ABQ9P1W7_9PEZI</name>
<keyword evidence="1" id="KW-0479">Metal-binding</keyword>